<evidence type="ECO:0000256" key="5">
    <source>
        <dbReference type="ARBA" id="ARBA00023002"/>
    </source>
</evidence>
<evidence type="ECO:0000259" key="8">
    <source>
        <dbReference type="Pfam" id="PF01266"/>
    </source>
</evidence>
<dbReference type="InterPro" id="IPR036188">
    <property type="entry name" value="FAD/NAD-bd_sf"/>
</dbReference>
<evidence type="ECO:0000313" key="9">
    <source>
        <dbReference type="EMBL" id="MCW0401549.1"/>
    </source>
</evidence>
<evidence type="ECO:0000313" key="10">
    <source>
        <dbReference type="Proteomes" id="UP001320843"/>
    </source>
</evidence>
<gene>
    <name evidence="7" type="primary">dadA</name>
    <name evidence="9" type="ORF">NB700_004105</name>
</gene>
<evidence type="ECO:0000256" key="7">
    <source>
        <dbReference type="HAMAP-Rule" id="MF_01202"/>
    </source>
</evidence>
<proteinExistence type="inferred from homology"/>
<dbReference type="PANTHER" id="PTHR13847">
    <property type="entry name" value="SARCOSINE DEHYDROGENASE-RELATED"/>
    <property type="match status" value="1"/>
</dbReference>
<organism evidence="9 10">
    <name type="scientific">Xanthomonas sacchari</name>
    <dbReference type="NCBI Taxonomy" id="56458"/>
    <lineage>
        <taxon>Bacteria</taxon>
        <taxon>Pseudomonadati</taxon>
        <taxon>Pseudomonadota</taxon>
        <taxon>Gammaproteobacteria</taxon>
        <taxon>Lysobacterales</taxon>
        <taxon>Lysobacteraceae</taxon>
        <taxon>Xanthomonas</taxon>
    </lineage>
</organism>
<evidence type="ECO:0000256" key="1">
    <source>
        <dbReference type="ARBA" id="ARBA00001974"/>
    </source>
</evidence>
<dbReference type="Pfam" id="PF01266">
    <property type="entry name" value="DAO"/>
    <property type="match status" value="1"/>
</dbReference>
<dbReference type="EMBL" id="JANFWR010000051">
    <property type="protein sequence ID" value="MCW0401549.1"/>
    <property type="molecule type" value="Genomic_DNA"/>
</dbReference>
<dbReference type="GO" id="GO:0016491">
    <property type="term" value="F:oxidoreductase activity"/>
    <property type="evidence" value="ECO:0007669"/>
    <property type="project" value="UniProtKB-KW"/>
</dbReference>
<comment type="caution">
    <text evidence="9">The sequence shown here is derived from an EMBL/GenBank/DDBJ whole genome shotgun (WGS) entry which is preliminary data.</text>
</comment>
<comment type="cofactor">
    <cofactor evidence="1 7">
        <name>FAD</name>
        <dbReference type="ChEBI" id="CHEBI:57692"/>
    </cofactor>
</comment>
<comment type="similarity">
    <text evidence="2 7">Belongs to the DadA oxidoreductase family.</text>
</comment>
<dbReference type="InterPro" id="IPR006076">
    <property type="entry name" value="FAD-dep_OxRdtase"/>
</dbReference>
<feature type="domain" description="FAD dependent oxidoreductase" evidence="8">
    <location>
        <begin position="2"/>
        <end position="398"/>
    </location>
</feature>
<dbReference type="SUPFAM" id="SSF51905">
    <property type="entry name" value="FAD/NAD(P)-binding domain"/>
    <property type="match status" value="1"/>
</dbReference>
<evidence type="ECO:0000256" key="3">
    <source>
        <dbReference type="ARBA" id="ARBA00022630"/>
    </source>
</evidence>
<keyword evidence="10" id="KW-1185">Reference proteome</keyword>
<comment type="catalytic activity">
    <reaction evidence="6 7">
        <text>a D-alpha-amino acid + A + H2O = a 2-oxocarboxylate + AH2 + NH4(+)</text>
        <dbReference type="Rhea" id="RHEA:18125"/>
        <dbReference type="ChEBI" id="CHEBI:13193"/>
        <dbReference type="ChEBI" id="CHEBI:15377"/>
        <dbReference type="ChEBI" id="CHEBI:17499"/>
        <dbReference type="ChEBI" id="CHEBI:28938"/>
        <dbReference type="ChEBI" id="CHEBI:35179"/>
        <dbReference type="ChEBI" id="CHEBI:59871"/>
    </reaction>
</comment>
<dbReference type="PANTHER" id="PTHR13847:SF280">
    <property type="entry name" value="D-AMINO ACID DEHYDROGENASE"/>
    <property type="match status" value="1"/>
</dbReference>
<dbReference type="Proteomes" id="UP001320843">
    <property type="component" value="Unassembled WGS sequence"/>
</dbReference>
<reference evidence="9 10" key="1">
    <citation type="submission" date="2022-06" db="EMBL/GenBank/DDBJ databases">
        <title>Dynamics of rice microbiomes reveals core vertical transmitted seed endophytes.</title>
        <authorList>
            <person name="Liao K."/>
            <person name="Zhang X."/>
        </authorList>
    </citation>
    <scope>NUCLEOTIDE SEQUENCE [LARGE SCALE GENOMIC DNA]</scope>
    <source>
        <strain evidence="9 10">YT10-10-1</strain>
    </source>
</reference>
<name>A0ABT3E1X3_9XANT</name>
<dbReference type="HAMAP" id="MF_01202">
    <property type="entry name" value="DadA"/>
    <property type="match status" value="1"/>
</dbReference>
<dbReference type="SUPFAM" id="SSF54373">
    <property type="entry name" value="FAD-linked reductases, C-terminal domain"/>
    <property type="match status" value="1"/>
</dbReference>
<dbReference type="Gene3D" id="3.30.9.10">
    <property type="entry name" value="D-Amino Acid Oxidase, subunit A, domain 2"/>
    <property type="match status" value="1"/>
</dbReference>
<evidence type="ECO:0000256" key="4">
    <source>
        <dbReference type="ARBA" id="ARBA00022827"/>
    </source>
</evidence>
<keyword evidence="3 7" id="KW-0285">Flavoprotein</keyword>
<sequence>MRVLVLGSGVIGTATAWYLARSGCEVTVVDRQPAAGLETSYANAGQVSPGYASPWAAPGVPLKALKWLFQRHAPLAITPTADLQQYLWLAQMLRNCTAERYAINKARMVRLSEYSRDCLDQLRAETGIAYEGRQLGTTQLFRTQQQLDGAAKDIEVLREYGVPYELLDRAGIARVEPALANAPATLVGALRLPNDQTGDCRLFTQRLAAMAAAAGVQFRQGETIEAMQADGDRIDGVRIGGRVERADRYVVALGSYSPGLLAPLGIRLPVYPLKGYSLTLPIRDAALAPTSTILDESYKVAITRFDDRIRVGGMAELAGFDLSRPARRRATLEKVVNDLYPRGGDLAAAEFWTGLRPATPDGTPVVGATGYRNLFLNTGHGTLGWTMACGSGRYLADLMVSRQPQISGEGLDIFRYSRGSAASVAEAVACAQPVH</sequence>
<dbReference type="EC" id="1.4.99.-" evidence="7"/>
<accession>A0ABT3E1X3</accession>
<dbReference type="NCBIfam" id="NF001933">
    <property type="entry name" value="PRK00711.1"/>
    <property type="match status" value="1"/>
</dbReference>
<evidence type="ECO:0000256" key="6">
    <source>
        <dbReference type="ARBA" id="ARBA00047884"/>
    </source>
</evidence>
<keyword evidence="4 7" id="KW-0274">FAD</keyword>
<protein>
    <recommendedName>
        <fullName evidence="7">D-amino acid dehydrogenase</fullName>
        <ecNumber evidence="7">1.4.99.-</ecNumber>
    </recommendedName>
</protein>
<dbReference type="Gene3D" id="3.50.50.60">
    <property type="entry name" value="FAD/NAD(P)-binding domain"/>
    <property type="match status" value="2"/>
</dbReference>
<dbReference type="InterPro" id="IPR023080">
    <property type="entry name" value="DadA"/>
</dbReference>
<comment type="function">
    <text evidence="7">Oxidative deamination of D-amino acids.</text>
</comment>
<keyword evidence="5 7" id="KW-0560">Oxidoreductase</keyword>
<dbReference type="RefSeq" id="WP_267082088.1">
    <property type="nucleotide sequence ID" value="NZ_CP099530.1"/>
</dbReference>
<feature type="binding site" evidence="7">
    <location>
        <begin position="3"/>
        <end position="17"/>
    </location>
    <ligand>
        <name>FAD</name>
        <dbReference type="ChEBI" id="CHEBI:57692"/>
    </ligand>
</feature>
<evidence type="ECO:0000256" key="2">
    <source>
        <dbReference type="ARBA" id="ARBA00009410"/>
    </source>
</evidence>